<keyword evidence="3" id="KW-1185">Reference proteome</keyword>
<organism evidence="2 3">
    <name type="scientific">Stylosanthes scabra</name>
    <dbReference type="NCBI Taxonomy" id="79078"/>
    <lineage>
        <taxon>Eukaryota</taxon>
        <taxon>Viridiplantae</taxon>
        <taxon>Streptophyta</taxon>
        <taxon>Embryophyta</taxon>
        <taxon>Tracheophyta</taxon>
        <taxon>Spermatophyta</taxon>
        <taxon>Magnoliopsida</taxon>
        <taxon>eudicotyledons</taxon>
        <taxon>Gunneridae</taxon>
        <taxon>Pentapetalae</taxon>
        <taxon>rosids</taxon>
        <taxon>fabids</taxon>
        <taxon>Fabales</taxon>
        <taxon>Fabaceae</taxon>
        <taxon>Papilionoideae</taxon>
        <taxon>50 kb inversion clade</taxon>
        <taxon>dalbergioids sensu lato</taxon>
        <taxon>Dalbergieae</taxon>
        <taxon>Pterocarpus clade</taxon>
        <taxon>Stylosanthes</taxon>
    </lineage>
</organism>
<dbReference type="Gene3D" id="3.30.420.10">
    <property type="entry name" value="Ribonuclease H-like superfamily/Ribonuclease H"/>
    <property type="match status" value="1"/>
</dbReference>
<evidence type="ECO:0000313" key="2">
    <source>
        <dbReference type="EMBL" id="MED6175640.1"/>
    </source>
</evidence>
<protein>
    <recommendedName>
        <fullName evidence="1">RNase H type-1 domain-containing protein</fullName>
    </recommendedName>
</protein>
<dbReference type="InterPro" id="IPR036397">
    <property type="entry name" value="RNaseH_sf"/>
</dbReference>
<evidence type="ECO:0000313" key="3">
    <source>
        <dbReference type="Proteomes" id="UP001341840"/>
    </source>
</evidence>
<dbReference type="EMBL" id="JASCZI010152200">
    <property type="protein sequence ID" value="MED6175640.1"/>
    <property type="molecule type" value="Genomic_DNA"/>
</dbReference>
<dbReference type="InterPro" id="IPR002156">
    <property type="entry name" value="RNaseH_domain"/>
</dbReference>
<reference evidence="2 3" key="1">
    <citation type="journal article" date="2023" name="Plants (Basel)">
        <title>Bridging the Gap: Combining Genomics and Transcriptomics Approaches to Understand Stylosanthes scabra, an Orphan Legume from the Brazilian Caatinga.</title>
        <authorList>
            <person name="Ferreira-Neto J.R.C."/>
            <person name="da Silva M.D."/>
            <person name="Binneck E."/>
            <person name="de Melo N.F."/>
            <person name="da Silva R.H."/>
            <person name="de Melo A.L.T.M."/>
            <person name="Pandolfi V."/>
            <person name="Bustamante F.O."/>
            <person name="Brasileiro-Vidal A.C."/>
            <person name="Benko-Iseppon A.M."/>
        </authorList>
    </citation>
    <scope>NUCLEOTIDE SEQUENCE [LARGE SCALE GENOMIC DNA]</scope>
    <source>
        <tissue evidence="2">Leaves</tissue>
    </source>
</reference>
<accession>A0ABU6VTE8</accession>
<dbReference type="Proteomes" id="UP001341840">
    <property type="component" value="Unassembled WGS sequence"/>
</dbReference>
<feature type="domain" description="RNase H type-1" evidence="1">
    <location>
        <begin position="27"/>
        <end position="100"/>
    </location>
</feature>
<evidence type="ECO:0000259" key="1">
    <source>
        <dbReference type="Pfam" id="PF13456"/>
    </source>
</evidence>
<comment type="caution">
    <text evidence="2">The sequence shown here is derived from an EMBL/GenBank/DDBJ whole genome shotgun (WGS) entry which is preliminary data.</text>
</comment>
<dbReference type="Pfam" id="PF13456">
    <property type="entry name" value="RVT_3"/>
    <property type="match status" value="1"/>
</dbReference>
<gene>
    <name evidence="2" type="ORF">PIB30_080300</name>
</gene>
<proteinExistence type="predicted"/>
<name>A0ABU6VTE8_9FABA</name>
<sequence length="103" mass="11408">MVDDQLAMRHPSKFSMIDGFWGQKRAVRMKKKGGTSAAVFRDWNGNLLTSASSSQSASSELAAEVFAIQEAMIMEKNFRIDKILFESDCSNLIQAIKSETSLA</sequence>